<feature type="compositionally biased region" description="Low complexity" evidence="10">
    <location>
        <begin position="513"/>
        <end position="525"/>
    </location>
</feature>
<evidence type="ECO:0000313" key="13">
    <source>
        <dbReference type="Proteomes" id="UP000492821"/>
    </source>
</evidence>
<keyword evidence="13" id="KW-1185">Reference proteome</keyword>
<keyword evidence="7" id="KW-0727">SH2 domain</keyword>
<feature type="domain" description="SH2" evidence="11">
    <location>
        <begin position="61"/>
        <end position="171"/>
    </location>
</feature>
<dbReference type="InterPro" id="IPR008266">
    <property type="entry name" value="Tyr_kinase_AS"/>
</dbReference>
<evidence type="ECO:0000256" key="5">
    <source>
        <dbReference type="ARBA" id="ARBA00023137"/>
    </source>
</evidence>
<feature type="binding site" evidence="8">
    <location>
        <position position="219"/>
    </location>
    <ligand>
        <name>ATP</name>
        <dbReference type="ChEBI" id="CHEBI:30616"/>
    </ligand>
</feature>
<keyword evidence="5 9" id="KW-0829">Tyrosine-protein kinase</keyword>
<evidence type="ECO:0000256" key="9">
    <source>
        <dbReference type="RuleBase" id="RU362096"/>
    </source>
</evidence>
<dbReference type="InterPro" id="IPR011009">
    <property type="entry name" value="Kinase-like_dom_sf"/>
</dbReference>
<evidence type="ECO:0000259" key="11">
    <source>
        <dbReference type="PROSITE" id="PS50001"/>
    </source>
</evidence>
<keyword evidence="4 8" id="KW-0067">ATP-binding</keyword>
<name>A0A7E4ZVM7_PANRE</name>
<dbReference type="InterPro" id="IPR050198">
    <property type="entry name" value="Non-receptor_tyrosine_kinases"/>
</dbReference>
<evidence type="ECO:0000259" key="12">
    <source>
        <dbReference type="PROSITE" id="PS50011"/>
    </source>
</evidence>
<dbReference type="Pfam" id="PF07714">
    <property type="entry name" value="PK_Tyr_Ser-Thr"/>
    <property type="match status" value="1"/>
</dbReference>
<dbReference type="GO" id="GO:0005524">
    <property type="term" value="F:ATP binding"/>
    <property type="evidence" value="ECO:0007669"/>
    <property type="project" value="UniProtKB-UniRule"/>
</dbReference>
<dbReference type="GO" id="GO:0004715">
    <property type="term" value="F:non-membrane spanning protein tyrosine kinase activity"/>
    <property type="evidence" value="ECO:0007669"/>
    <property type="project" value="UniProtKB-EC"/>
</dbReference>
<dbReference type="InterPro" id="IPR036860">
    <property type="entry name" value="SH2_dom_sf"/>
</dbReference>
<sequence length="544" mass="62075">MSSTLHSLKDLTDSSRCVGKRVGKSAVPSPQMVSPGIMAAMERSILNDVTDESKKLHKLGYYHGLRPRADCEALLKNVGDFLLRSRVMIDHTTKRRTFELIISVYSGVRREHLSLYYDKKTMHWDLNIYRRKRHKHSIVEGRASRFLHLSDMIAYYQANPILNSVKLTNPIRRPDWIITAGCLKYDDQKDELGRGNFAVVIKGYIERRDKPPLQVAVKKLPEERIDDERTERENACNALFKEAHLMNKFHHPNVITFYGVCCDLPPVMVVTELCAGGSLESHLVKTGDAISNGERLLFITEAARGMNYLQRKNCIHRDLASRNCLIAANGVVKISDFGLSKMVEATAKITDDTVPKNLPLRWMAPETINRQPKFSSKSDVWGFCVMIYEVFNNGIKPWNSDDDYRKIGHAIRNGKMPEPPKRTPAEMLDLMKSCWQMDPEKRPNFCDILKEVREMSKKNPKLAYPVAKECTTSKIPGVIRIEPKEEELEKSLMEQPPINTLSSDDLKRSSSVTNTNTTTTTTTTTSEDLEHKCTPKNKNKRSRH</sequence>
<dbReference type="AlphaFoldDB" id="A0A7E4ZVM7"/>
<dbReference type="InterPro" id="IPR000980">
    <property type="entry name" value="SH2"/>
</dbReference>
<evidence type="ECO:0000256" key="10">
    <source>
        <dbReference type="SAM" id="MobiDB-lite"/>
    </source>
</evidence>
<feature type="region of interest" description="Disordered" evidence="10">
    <location>
        <begin position="489"/>
        <end position="544"/>
    </location>
</feature>
<dbReference type="SUPFAM" id="SSF55550">
    <property type="entry name" value="SH2 domain"/>
    <property type="match status" value="1"/>
</dbReference>
<protein>
    <recommendedName>
        <fullName evidence="9">Tyrosine-protein kinase</fullName>
        <ecNumber evidence="9">2.7.10.2</ecNumber>
    </recommendedName>
</protein>
<reference evidence="14" key="2">
    <citation type="submission" date="2020-10" db="UniProtKB">
        <authorList>
            <consortium name="WormBaseParasite"/>
        </authorList>
    </citation>
    <scope>IDENTIFICATION</scope>
</reference>
<evidence type="ECO:0000256" key="6">
    <source>
        <dbReference type="ARBA" id="ARBA00051245"/>
    </source>
</evidence>
<dbReference type="PROSITE" id="PS00109">
    <property type="entry name" value="PROTEIN_KINASE_TYR"/>
    <property type="match status" value="1"/>
</dbReference>
<evidence type="ECO:0000256" key="2">
    <source>
        <dbReference type="ARBA" id="ARBA00022741"/>
    </source>
</evidence>
<dbReference type="PANTHER" id="PTHR24418">
    <property type="entry name" value="TYROSINE-PROTEIN KINASE"/>
    <property type="match status" value="1"/>
</dbReference>
<evidence type="ECO:0000313" key="14">
    <source>
        <dbReference type="WBParaSite" id="Pan_g19992.t1"/>
    </source>
</evidence>
<comment type="similarity">
    <text evidence="9">Belongs to the protein kinase superfamily. Tyr protein kinase family.</text>
</comment>
<feature type="compositionally biased region" description="Basic residues" evidence="10">
    <location>
        <begin position="534"/>
        <end position="544"/>
    </location>
</feature>
<dbReference type="PRINTS" id="PR00109">
    <property type="entry name" value="TYRKINASE"/>
</dbReference>
<proteinExistence type="inferred from homology"/>
<feature type="domain" description="Protein kinase" evidence="12">
    <location>
        <begin position="186"/>
        <end position="462"/>
    </location>
</feature>
<reference evidence="13" key="1">
    <citation type="journal article" date="2013" name="Genetics">
        <title>The draft genome and transcriptome of Panagrellus redivivus are shaped by the harsh demands of a free-living lifestyle.</title>
        <authorList>
            <person name="Srinivasan J."/>
            <person name="Dillman A.R."/>
            <person name="Macchietto M.G."/>
            <person name="Heikkinen L."/>
            <person name="Lakso M."/>
            <person name="Fracchia K.M."/>
            <person name="Antoshechkin I."/>
            <person name="Mortazavi A."/>
            <person name="Wong G."/>
            <person name="Sternberg P.W."/>
        </authorList>
    </citation>
    <scope>NUCLEOTIDE SEQUENCE [LARGE SCALE GENOMIC DNA]</scope>
    <source>
        <strain evidence="13">MT8872</strain>
    </source>
</reference>
<evidence type="ECO:0000256" key="4">
    <source>
        <dbReference type="ARBA" id="ARBA00022840"/>
    </source>
</evidence>
<dbReference type="InterPro" id="IPR020635">
    <property type="entry name" value="Tyr_kinase_cat_dom"/>
</dbReference>
<evidence type="ECO:0000256" key="8">
    <source>
        <dbReference type="PROSITE-ProRule" id="PRU10141"/>
    </source>
</evidence>
<evidence type="ECO:0000256" key="1">
    <source>
        <dbReference type="ARBA" id="ARBA00022679"/>
    </source>
</evidence>
<organism evidence="13 14">
    <name type="scientific">Panagrellus redivivus</name>
    <name type="common">Microworm</name>
    <dbReference type="NCBI Taxonomy" id="6233"/>
    <lineage>
        <taxon>Eukaryota</taxon>
        <taxon>Metazoa</taxon>
        <taxon>Ecdysozoa</taxon>
        <taxon>Nematoda</taxon>
        <taxon>Chromadorea</taxon>
        <taxon>Rhabditida</taxon>
        <taxon>Tylenchina</taxon>
        <taxon>Panagrolaimomorpha</taxon>
        <taxon>Panagrolaimoidea</taxon>
        <taxon>Panagrolaimidae</taxon>
        <taxon>Panagrellus</taxon>
    </lineage>
</organism>
<dbReference type="PROSITE" id="PS50001">
    <property type="entry name" value="SH2"/>
    <property type="match status" value="1"/>
</dbReference>
<dbReference type="SMART" id="SM00252">
    <property type="entry name" value="SH2"/>
    <property type="match status" value="1"/>
</dbReference>
<dbReference type="InterPro" id="IPR017441">
    <property type="entry name" value="Protein_kinase_ATP_BS"/>
</dbReference>
<evidence type="ECO:0000256" key="7">
    <source>
        <dbReference type="PROSITE-ProRule" id="PRU00191"/>
    </source>
</evidence>
<evidence type="ECO:0000256" key="3">
    <source>
        <dbReference type="ARBA" id="ARBA00022777"/>
    </source>
</evidence>
<dbReference type="Gene3D" id="1.10.510.10">
    <property type="entry name" value="Transferase(Phosphotransferase) domain 1"/>
    <property type="match status" value="1"/>
</dbReference>
<keyword evidence="3 9" id="KW-0418">Kinase</keyword>
<dbReference type="InterPro" id="IPR000719">
    <property type="entry name" value="Prot_kinase_dom"/>
</dbReference>
<dbReference type="CDD" id="cd00192">
    <property type="entry name" value="PTKc"/>
    <property type="match status" value="1"/>
</dbReference>
<comment type="catalytic activity">
    <reaction evidence="6 9">
        <text>L-tyrosyl-[protein] + ATP = O-phospho-L-tyrosyl-[protein] + ADP + H(+)</text>
        <dbReference type="Rhea" id="RHEA:10596"/>
        <dbReference type="Rhea" id="RHEA-COMP:10136"/>
        <dbReference type="Rhea" id="RHEA-COMP:20101"/>
        <dbReference type="ChEBI" id="CHEBI:15378"/>
        <dbReference type="ChEBI" id="CHEBI:30616"/>
        <dbReference type="ChEBI" id="CHEBI:46858"/>
        <dbReference type="ChEBI" id="CHEBI:61978"/>
        <dbReference type="ChEBI" id="CHEBI:456216"/>
        <dbReference type="EC" id="2.7.10.2"/>
    </reaction>
</comment>
<dbReference type="InterPro" id="IPR001245">
    <property type="entry name" value="Ser-Thr/Tyr_kinase_cat_dom"/>
</dbReference>
<dbReference type="SMART" id="SM00219">
    <property type="entry name" value="TyrKc"/>
    <property type="match status" value="1"/>
</dbReference>
<keyword evidence="2 8" id="KW-0547">Nucleotide-binding</keyword>
<dbReference type="WBParaSite" id="Pan_g19992.t1">
    <property type="protein sequence ID" value="Pan_g19992.t1"/>
    <property type="gene ID" value="Pan_g19992"/>
</dbReference>
<accession>A0A7E4ZVM7</accession>
<dbReference type="PROSITE" id="PS50011">
    <property type="entry name" value="PROTEIN_KINASE_DOM"/>
    <property type="match status" value="1"/>
</dbReference>
<keyword evidence="1 9" id="KW-0808">Transferase</keyword>
<dbReference type="Proteomes" id="UP000492821">
    <property type="component" value="Unassembled WGS sequence"/>
</dbReference>
<dbReference type="PROSITE" id="PS00107">
    <property type="entry name" value="PROTEIN_KINASE_ATP"/>
    <property type="match status" value="1"/>
</dbReference>
<dbReference type="Gene3D" id="3.30.505.10">
    <property type="entry name" value="SH2 domain"/>
    <property type="match status" value="1"/>
</dbReference>
<dbReference type="EC" id="2.7.10.2" evidence="9"/>
<dbReference type="SUPFAM" id="SSF56112">
    <property type="entry name" value="Protein kinase-like (PK-like)"/>
    <property type="match status" value="1"/>
</dbReference>